<sequence length="40" mass="4511">MGWQGCCASRQNNNKSLMPNLIRINCRTLFPSLQSIMGQV</sequence>
<proteinExistence type="predicted"/>
<dbReference type="AlphaFoldDB" id="A0A2P2P595"/>
<name>A0A2P2P595_RHIMU</name>
<organism evidence="1">
    <name type="scientific">Rhizophora mucronata</name>
    <name type="common">Asiatic mangrove</name>
    <dbReference type="NCBI Taxonomy" id="61149"/>
    <lineage>
        <taxon>Eukaryota</taxon>
        <taxon>Viridiplantae</taxon>
        <taxon>Streptophyta</taxon>
        <taxon>Embryophyta</taxon>
        <taxon>Tracheophyta</taxon>
        <taxon>Spermatophyta</taxon>
        <taxon>Magnoliopsida</taxon>
        <taxon>eudicotyledons</taxon>
        <taxon>Gunneridae</taxon>
        <taxon>Pentapetalae</taxon>
        <taxon>rosids</taxon>
        <taxon>fabids</taxon>
        <taxon>Malpighiales</taxon>
        <taxon>Rhizophoraceae</taxon>
        <taxon>Rhizophora</taxon>
    </lineage>
</organism>
<accession>A0A2P2P595</accession>
<protein>
    <submittedName>
        <fullName evidence="1">Uncharacterized protein</fullName>
    </submittedName>
</protein>
<dbReference type="EMBL" id="GGEC01069441">
    <property type="protein sequence ID" value="MBX49925.1"/>
    <property type="molecule type" value="Transcribed_RNA"/>
</dbReference>
<reference evidence="1" key="1">
    <citation type="submission" date="2018-02" db="EMBL/GenBank/DDBJ databases">
        <title>Rhizophora mucronata_Transcriptome.</title>
        <authorList>
            <person name="Meera S.P."/>
            <person name="Sreeshan A."/>
            <person name="Augustine A."/>
        </authorList>
    </citation>
    <scope>NUCLEOTIDE SEQUENCE</scope>
    <source>
        <tissue evidence="1">Leaf</tissue>
    </source>
</reference>
<evidence type="ECO:0000313" key="1">
    <source>
        <dbReference type="EMBL" id="MBX49925.1"/>
    </source>
</evidence>